<keyword evidence="9" id="KW-1185">Reference proteome</keyword>
<evidence type="ECO:0000256" key="5">
    <source>
        <dbReference type="ARBA" id="ARBA00023136"/>
    </source>
</evidence>
<comment type="subcellular location">
    <subcellularLocation>
        <location evidence="1">Mitochondrion membrane</location>
    </subcellularLocation>
</comment>
<dbReference type="Proteomes" id="UP000789342">
    <property type="component" value="Unassembled WGS sequence"/>
</dbReference>
<proteinExistence type="predicted"/>
<dbReference type="PANTHER" id="PTHR12297">
    <property type="entry name" value="HYPOXIA-INDUCBILE GENE 1 HIG1 -RELATED"/>
    <property type="match status" value="1"/>
</dbReference>
<evidence type="ECO:0000259" key="7">
    <source>
        <dbReference type="PROSITE" id="PS51503"/>
    </source>
</evidence>
<evidence type="ECO:0000256" key="6">
    <source>
        <dbReference type="SAM" id="Phobius"/>
    </source>
</evidence>
<organism evidence="8 9">
    <name type="scientific">Acaulospora morrowiae</name>
    <dbReference type="NCBI Taxonomy" id="94023"/>
    <lineage>
        <taxon>Eukaryota</taxon>
        <taxon>Fungi</taxon>
        <taxon>Fungi incertae sedis</taxon>
        <taxon>Mucoromycota</taxon>
        <taxon>Glomeromycotina</taxon>
        <taxon>Glomeromycetes</taxon>
        <taxon>Diversisporales</taxon>
        <taxon>Acaulosporaceae</taxon>
        <taxon>Acaulospora</taxon>
    </lineage>
</organism>
<keyword evidence="3 6" id="KW-1133">Transmembrane helix</keyword>
<reference evidence="8" key="1">
    <citation type="submission" date="2021-06" db="EMBL/GenBank/DDBJ databases">
        <authorList>
            <person name="Kallberg Y."/>
            <person name="Tangrot J."/>
            <person name="Rosling A."/>
        </authorList>
    </citation>
    <scope>NUCLEOTIDE SEQUENCE</scope>
    <source>
        <strain evidence="8">CL551</strain>
    </source>
</reference>
<name>A0A9N9EE00_9GLOM</name>
<dbReference type="GO" id="GO:0097250">
    <property type="term" value="P:mitochondrial respirasome assembly"/>
    <property type="evidence" value="ECO:0007669"/>
    <property type="project" value="TreeGrafter"/>
</dbReference>
<evidence type="ECO:0000256" key="2">
    <source>
        <dbReference type="ARBA" id="ARBA00022692"/>
    </source>
</evidence>
<dbReference type="PANTHER" id="PTHR12297:SF3">
    <property type="entry name" value="HIG1 DOMAIN FAMILY MEMBER 1A"/>
    <property type="match status" value="1"/>
</dbReference>
<feature type="transmembrane region" description="Helical" evidence="6">
    <location>
        <begin position="30"/>
        <end position="49"/>
    </location>
</feature>
<protein>
    <submittedName>
        <fullName evidence="8">17755_t:CDS:1</fullName>
    </submittedName>
</protein>
<dbReference type="Pfam" id="PF04588">
    <property type="entry name" value="HIG_1_N"/>
    <property type="match status" value="1"/>
</dbReference>
<comment type="caution">
    <text evidence="8">The sequence shown here is derived from an EMBL/GenBank/DDBJ whole genome shotgun (WGS) entry which is preliminary data.</text>
</comment>
<dbReference type="EMBL" id="CAJVPV010012570">
    <property type="protein sequence ID" value="CAG8671043.1"/>
    <property type="molecule type" value="Genomic_DNA"/>
</dbReference>
<evidence type="ECO:0000256" key="4">
    <source>
        <dbReference type="ARBA" id="ARBA00023128"/>
    </source>
</evidence>
<dbReference type="InterPro" id="IPR050355">
    <property type="entry name" value="RCF1"/>
</dbReference>
<evidence type="ECO:0000313" key="8">
    <source>
        <dbReference type="EMBL" id="CAG8671043.1"/>
    </source>
</evidence>
<dbReference type="AlphaFoldDB" id="A0A9N9EE00"/>
<keyword evidence="4" id="KW-0496">Mitochondrion</keyword>
<dbReference type="InterPro" id="IPR007667">
    <property type="entry name" value="Hypoxia_induced_domain"/>
</dbReference>
<evidence type="ECO:0000256" key="1">
    <source>
        <dbReference type="ARBA" id="ARBA00004325"/>
    </source>
</evidence>
<feature type="domain" description="HIG1" evidence="7">
    <location>
        <begin position="2"/>
        <end position="93"/>
    </location>
</feature>
<evidence type="ECO:0000313" key="9">
    <source>
        <dbReference type="Proteomes" id="UP000789342"/>
    </source>
</evidence>
<dbReference type="Gene3D" id="6.10.140.1320">
    <property type="match status" value="1"/>
</dbReference>
<dbReference type="OrthoDB" id="6604018at2759"/>
<evidence type="ECO:0000256" key="3">
    <source>
        <dbReference type="ARBA" id="ARBA00022989"/>
    </source>
</evidence>
<keyword evidence="5 6" id="KW-0472">Membrane</keyword>
<gene>
    <name evidence="8" type="ORF">AMORRO_LOCUS10825</name>
</gene>
<sequence length="95" mass="10497">MSISNEDTPNPGLQERKPNRFIQRIKAEPLVPLGIFLTVFALVGSTIGYQRGDSATMQKFMRYRVIAQGFTVIAAMGLPMPSKRLIAASDLEVDN</sequence>
<dbReference type="GO" id="GO:0031966">
    <property type="term" value="C:mitochondrial membrane"/>
    <property type="evidence" value="ECO:0007669"/>
    <property type="project" value="UniProtKB-SubCell"/>
</dbReference>
<accession>A0A9N9EE00</accession>
<dbReference type="PROSITE" id="PS51503">
    <property type="entry name" value="HIG1"/>
    <property type="match status" value="1"/>
</dbReference>
<keyword evidence="2 6" id="KW-0812">Transmembrane</keyword>